<gene>
    <name evidence="2" type="ORF">ACFOUP_06420</name>
</gene>
<feature type="compositionally biased region" description="Basic and acidic residues" evidence="1">
    <location>
        <begin position="79"/>
        <end position="93"/>
    </location>
</feature>
<keyword evidence="3" id="KW-1185">Reference proteome</keyword>
<feature type="compositionally biased region" description="Basic and acidic residues" evidence="1">
    <location>
        <begin position="32"/>
        <end position="56"/>
    </location>
</feature>
<feature type="region of interest" description="Disordered" evidence="1">
    <location>
        <begin position="32"/>
        <end position="93"/>
    </location>
</feature>
<name>A0ABV8EI82_9BACT</name>
<evidence type="ECO:0000313" key="2">
    <source>
        <dbReference type="EMBL" id="MFC3976003.1"/>
    </source>
</evidence>
<sequence>MEFRQSLSTISPVRTSDILASGFNPGVEMRSERLEVRDEKRETRDKRQETREKMEFRQSLSTISPVRTSDILASGFNPRGRDEKREMRSERQETRYKIQERKWNLGNLCRLKVL</sequence>
<dbReference type="RefSeq" id="WP_241292942.1">
    <property type="nucleotide sequence ID" value="NZ_JAKZGR010000004.1"/>
</dbReference>
<reference evidence="3" key="1">
    <citation type="journal article" date="2019" name="Int. J. Syst. Evol. Microbiol.">
        <title>The Global Catalogue of Microorganisms (GCM) 10K type strain sequencing project: providing services to taxonomists for standard genome sequencing and annotation.</title>
        <authorList>
            <consortium name="The Broad Institute Genomics Platform"/>
            <consortium name="The Broad Institute Genome Sequencing Center for Infectious Disease"/>
            <person name="Wu L."/>
            <person name="Ma J."/>
        </authorList>
    </citation>
    <scope>NUCLEOTIDE SEQUENCE [LARGE SCALE GENOMIC DNA]</scope>
    <source>
        <strain evidence="3">CECT 8551</strain>
    </source>
</reference>
<comment type="caution">
    <text evidence="2">The sequence shown here is derived from an EMBL/GenBank/DDBJ whole genome shotgun (WGS) entry which is preliminary data.</text>
</comment>
<proteinExistence type="predicted"/>
<evidence type="ECO:0000256" key="1">
    <source>
        <dbReference type="SAM" id="MobiDB-lite"/>
    </source>
</evidence>
<protein>
    <submittedName>
        <fullName evidence="2">Uncharacterized protein</fullName>
    </submittedName>
</protein>
<organism evidence="2 3">
    <name type="scientific">Belliella kenyensis</name>
    <dbReference type="NCBI Taxonomy" id="1472724"/>
    <lineage>
        <taxon>Bacteria</taxon>
        <taxon>Pseudomonadati</taxon>
        <taxon>Bacteroidota</taxon>
        <taxon>Cytophagia</taxon>
        <taxon>Cytophagales</taxon>
        <taxon>Cyclobacteriaceae</taxon>
        <taxon>Belliella</taxon>
    </lineage>
</organism>
<feature type="compositionally biased region" description="Polar residues" evidence="1">
    <location>
        <begin position="58"/>
        <end position="67"/>
    </location>
</feature>
<dbReference type="EMBL" id="JBHSAV010000017">
    <property type="protein sequence ID" value="MFC3976003.1"/>
    <property type="molecule type" value="Genomic_DNA"/>
</dbReference>
<accession>A0ABV8EI82</accession>
<evidence type="ECO:0000313" key="3">
    <source>
        <dbReference type="Proteomes" id="UP001595766"/>
    </source>
</evidence>
<dbReference type="Proteomes" id="UP001595766">
    <property type="component" value="Unassembled WGS sequence"/>
</dbReference>